<comment type="caution">
    <text evidence="3">The sequence shown here is derived from an EMBL/GenBank/DDBJ whole genome shotgun (WGS) entry which is preliminary data.</text>
</comment>
<proteinExistence type="predicted"/>
<sequence>MTTVGRHRVPAATHHHTGLFHADHLTAVVAVGAVLWILGTAFVTSWQDSGNRLRGILSELDEHHDPHAEQHTDAHTASPH</sequence>
<evidence type="ECO:0000256" key="1">
    <source>
        <dbReference type="SAM" id="MobiDB-lite"/>
    </source>
</evidence>
<feature type="compositionally biased region" description="Basic and acidic residues" evidence="1">
    <location>
        <begin position="60"/>
        <end position="74"/>
    </location>
</feature>
<evidence type="ECO:0000313" key="4">
    <source>
        <dbReference type="Proteomes" id="UP001500503"/>
    </source>
</evidence>
<gene>
    <name evidence="3" type="ORF">GCM10023191_001310</name>
</gene>
<dbReference type="Proteomes" id="UP001500503">
    <property type="component" value="Unassembled WGS sequence"/>
</dbReference>
<feature type="transmembrane region" description="Helical" evidence="2">
    <location>
        <begin position="25"/>
        <end position="46"/>
    </location>
</feature>
<dbReference type="RefSeq" id="WP_345455831.1">
    <property type="nucleotide sequence ID" value="NZ_BAABHF010000006.1"/>
</dbReference>
<accession>A0ABP8P7R4</accession>
<feature type="region of interest" description="Disordered" evidence="1">
    <location>
        <begin position="59"/>
        <end position="80"/>
    </location>
</feature>
<keyword evidence="4" id="KW-1185">Reference proteome</keyword>
<reference evidence="4" key="1">
    <citation type="journal article" date="2019" name="Int. J. Syst. Evol. Microbiol.">
        <title>The Global Catalogue of Microorganisms (GCM) 10K type strain sequencing project: providing services to taxonomists for standard genome sequencing and annotation.</title>
        <authorList>
            <consortium name="The Broad Institute Genomics Platform"/>
            <consortium name="The Broad Institute Genome Sequencing Center for Infectious Disease"/>
            <person name="Wu L."/>
            <person name="Ma J."/>
        </authorList>
    </citation>
    <scope>NUCLEOTIDE SEQUENCE [LARGE SCALE GENOMIC DNA]</scope>
    <source>
        <strain evidence="4">JCM 17933</strain>
    </source>
</reference>
<organism evidence="3 4">
    <name type="scientific">Actinoallomurus oryzae</name>
    <dbReference type="NCBI Taxonomy" id="502180"/>
    <lineage>
        <taxon>Bacteria</taxon>
        <taxon>Bacillati</taxon>
        <taxon>Actinomycetota</taxon>
        <taxon>Actinomycetes</taxon>
        <taxon>Streptosporangiales</taxon>
        <taxon>Thermomonosporaceae</taxon>
        <taxon>Actinoallomurus</taxon>
    </lineage>
</organism>
<name>A0ABP8P7R4_9ACTN</name>
<keyword evidence="2" id="KW-0472">Membrane</keyword>
<dbReference type="EMBL" id="BAABHF010000006">
    <property type="protein sequence ID" value="GAA4481870.1"/>
    <property type="molecule type" value="Genomic_DNA"/>
</dbReference>
<evidence type="ECO:0000256" key="2">
    <source>
        <dbReference type="SAM" id="Phobius"/>
    </source>
</evidence>
<keyword evidence="2" id="KW-1133">Transmembrane helix</keyword>
<evidence type="ECO:0000313" key="3">
    <source>
        <dbReference type="EMBL" id="GAA4481870.1"/>
    </source>
</evidence>
<evidence type="ECO:0008006" key="5">
    <source>
        <dbReference type="Google" id="ProtNLM"/>
    </source>
</evidence>
<protein>
    <recommendedName>
        <fullName evidence="5">CcmD family protein</fullName>
    </recommendedName>
</protein>
<keyword evidence="2" id="KW-0812">Transmembrane</keyword>